<feature type="region of interest" description="Disordered" evidence="1">
    <location>
        <begin position="119"/>
        <end position="154"/>
    </location>
</feature>
<evidence type="ECO:0008006" key="5">
    <source>
        <dbReference type="Google" id="ProtNLM"/>
    </source>
</evidence>
<protein>
    <recommendedName>
        <fullName evidence="5">DUF2939 domain-containing protein</fullName>
    </recommendedName>
</protein>
<evidence type="ECO:0000256" key="1">
    <source>
        <dbReference type="SAM" id="MobiDB-lite"/>
    </source>
</evidence>
<evidence type="ECO:0000313" key="3">
    <source>
        <dbReference type="EMBL" id="AQW31780.1"/>
    </source>
</evidence>
<dbReference type="Pfam" id="PF11159">
    <property type="entry name" value="DUF2939"/>
    <property type="match status" value="1"/>
</dbReference>
<keyword evidence="3" id="KW-0614">Plasmid</keyword>
<name>A0A1U9VM76_9RALS</name>
<dbReference type="RefSeq" id="WP_078223308.1">
    <property type="nucleotide sequence ID" value="NZ_CP019912.1"/>
</dbReference>
<dbReference type="EMBL" id="CP019912">
    <property type="protein sequence ID" value="AQW31780.1"/>
    <property type="molecule type" value="Genomic_DNA"/>
</dbReference>
<geneLocation type="plasmid" evidence="3">
    <name>unnamed</name>
</geneLocation>
<dbReference type="InterPro" id="IPR021330">
    <property type="entry name" value="DUF2939"/>
</dbReference>
<evidence type="ECO:0000256" key="2">
    <source>
        <dbReference type="SAM" id="SignalP"/>
    </source>
</evidence>
<dbReference type="Proteomes" id="UP000189628">
    <property type="component" value="Plasmid unnamed"/>
</dbReference>
<feature type="signal peptide" evidence="2">
    <location>
        <begin position="1"/>
        <end position="23"/>
    </location>
</feature>
<gene>
    <name evidence="3" type="ORF">B0B51_17685</name>
</gene>
<feature type="compositionally biased region" description="Polar residues" evidence="1">
    <location>
        <begin position="125"/>
        <end position="141"/>
    </location>
</feature>
<reference evidence="3 4" key="1">
    <citation type="submission" date="2017-02" db="EMBL/GenBank/DDBJ databases">
        <title>Blood Disease Bacterium A2-HR MARDI.</title>
        <authorList>
            <person name="Badrun R."/>
            <person name="Abu Bakar N."/>
            <person name="Laboh R."/>
        </authorList>
    </citation>
    <scope>NUCLEOTIDE SEQUENCE [LARGE SCALE GENOMIC DNA]</scope>
    <source>
        <strain evidence="3 4">A2-HR MARDI</strain>
        <plasmid evidence="4">Plasmid</plasmid>
    </source>
</reference>
<feature type="compositionally biased region" description="Basic and acidic residues" evidence="1">
    <location>
        <begin position="142"/>
        <end position="154"/>
    </location>
</feature>
<keyword evidence="2" id="KW-0732">Signal</keyword>
<sequence>MNRKTATAAAGVLVAAGALASYASPYWTLHQMRAAIDAKDVGAFSSYVNFPAVQDSIKSQFAASMRKKLGGAGEAQDNLFANLGMAIGAGVINQMVDALVSPESVMGMMARGRTSASGVLLGQLPPQSSGADSGTPQSAVSRDNHEDDGQRPDYSIRYKNWSTVTATAKQGDMEQGKFIFKRDGLLSWKLVGLDMHLDN</sequence>
<dbReference type="AlphaFoldDB" id="A0A1U9VM76"/>
<accession>A0A1U9VM76</accession>
<feature type="chain" id="PRO_5010737487" description="DUF2939 domain-containing protein" evidence="2">
    <location>
        <begin position="24"/>
        <end position="199"/>
    </location>
</feature>
<proteinExistence type="predicted"/>
<organism evidence="3 4">
    <name type="scientific">blood disease bacterium A2-HR MARDI</name>
    <dbReference type="NCBI Taxonomy" id="1944648"/>
    <lineage>
        <taxon>Bacteria</taxon>
        <taxon>Pseudomonadati</taxon>
        <taxon>Pseudomonadota</taxon>
        <taxon>Betaproteobacteria</taxon>
        <taxon>Burkholderiales</taxon>
        <taxon>Burkholderiaceae</taxon>
        <taxon>Ralstonia</taxon>
        <taxon>Ralstonia solanacearum species complex</taxon>
    </lineage>
</organism>
<evidence type="ECO:0000313" key="4">
    <source>
        <dbReference type="Proteomes" id="UP000189628"/>
    </source>
</evidence>